<evidence type="ECO:0000313" key="2">
    <source>
        <dbReference type="Proteomes" id="UP001057402"/>
    </source>
</evidence>
<proteinExistence type="predicted"/>
<sequence length="132" mass="14694">MGDRVILTKPQDCYNLLCSGFVRTNSKVAIGAAISRPKDGDLVDELRGEHPGRVQAVGAVHAPGRPRDRGGVRPDGFGLAGYFKNLEVVDSDNSLSAMRSISMLAEDSDCYYIRRSYDADWGTHFYLPRWDW</sequence>
<protein>
    <submittedName>
        <fullName evidence="1">Uncharacterized protein</fullName>
    </submittedName>
</protein>
<comment type="caution">
    <text evidence="1">The sequence shown here is derived from an EMBL/GenBank/DDBJ whole genome shotgun (WGS) entry which is preliminary data.</text>
</comment>
<accession>A0ACB9R0H7</accession>
<dbReference type="Proteomes" id="UP001057402">
    <property type="component" value="Chromosome 4"/>
</dbReference>
<gene>
    <name evidence="1" type="ORF">MLD38_010755</name>
</gene>
<reference evidence="2" key="1">
    <citation type="journal article" date="2023" name="Front. Plant Sci.">
        <title>Chromosomal-level genome assembly of Melastoma candidum provides insights into trichome evolution.</title>
        <authorList>
            <person name="Zhong Y."/>
            <person name="Wu W."/>
            <person name="Sun C."/>
            <person name="Zou P."/>
            <person name="Liu Y."/>
            <person name="Dai S."/>
            <person name="Zhou R."/>
        </authorList>
    </citation>
    <scope>NUCLEOTIDE SEQUENCE [LARGE SCALE GENOMIC DNA]</scope>
</reference>
<organism evidence="1 2">
    <name type="scientific">Melastoma candidum</name>
    <dbReference type="NCBI Taxonomy" id="119954"/>
    <lineage>
        <taxon>Eukaryota</taxon>
        <taxon>Viridiplantae</taxon>
        <taxon>Streptophyta</taxon>
        <taxon>Embryophyta</taxon>
        <taxon>Tracheophyta</taxon>
        <taxon>Spermatophyta</taxon>
        <taxon>Magnoliopsida</taxon>
        <taxon>eudicotyledons</taxon>
        <taxon>Gunneridae</taxon>
        <taxon>Pentapetalae</taxon>
        <taxon>rosids</taxon>
        <taxon>malvids</taxon>
        <taxon>Myrtales</taxon>
        <taxon>Melastomataceae</taxon>
        <taxon>Melastomatoideae</taxon>
        <taxon>Melastomateae</taxon>
        <taxon>Melastoma</taxon>
    </lineage>
</organism>
<name>A0ACB9R0H7_9MYRT</name>
<keyword evidence="2" id="KW-1185">Reference proteome</keyword>
<dbReference type="EMBL" id="CM042883">
    <property type="protein sequence ID" value="KAI4372537.1"/>
    <property type="molecule type" value="Genomic_DNA"/>
</dbReference>
<evidence type="ECO:0000313" key="1">
    <source>
        <dbReference type="EMBL" id="KAI4372537.1"/>
    </source>
</evidence>